<keyword evidence="2" id="KW-0479">Metal-binding</keyword>
<keyword evidence="2" id="KW-0464">Manganese</keyword>
<dbReference type="InterPro" id="IPR017439">
    <property type="entry name" value="Amidohydrolase"/>
</dbReference>
<dbReference type="Pfam" id="PF07687">
    <property type="entry name" value="M20_dimer"/>
    <property type="match status" value="1"/>
</dbReference>
<evidence type="ECO:0000259" key="3">
    <source>
        <dbReference type="Pfam" id="PF07687"/>
    </source>
</evidence>
<keyword evidence="5" id="KW-1185">Reference proteome</keyword>
<dbReference type="PANTHER" id="PTHR11014:SF63">
    <property type="entry name" value="METALLOPEPTIDASE, PUTATIVE (AFU_ORTHOLOGUE AFUA_6G09600)-RELATED"/>
    <property type="match status" value="1"/>
</dbReference>
<dbReference type="InterPro" id="IPR011650">
    <property type="entry name" value="Peptidase_M20_dimer"/>
</dbReference>
<evidence type="ECO:0000256" key="1">
    <source>
        <dbReference type="ARBA" id="ARBA00022801"/>
    </source>
</evidence>
<feature type="binding site" evidence="2">
    <location>
        <position position="162"/>
    </location>
    <ligand>
        <name>Mn(2+)</name>
        <dbReference type="ChEBI" id="CHEBI:29035"/>
        <label>2</label>
    </ligand>
</feature>
<dbReference type="PANTHER" id="PTHR11014">
    <property type="entry name" value="PEPTIDASE M20 FAMILY MEMBER"/>
    <property type="match status" value="1"/>
</dbReference>
<dbReference type="AlphaFoldDB" id="A0AAW7B2A1"/>
<evidence type="ECO:0000313" key="5">
    <source>
        <dbReference type="Proteomes" id="UP001171122"/>
    </source>
</evidence>
<dbReference type="CDD" id="cd05666">
    <property type="entry name" value="M20_Acy1-like"/>
    <property type="match status" value="1"/>
</dbReference>
<accession>A0AAW7B2A1</accession>
<dbReference type="GO" id="GO:0050118">
    <property type="term" value="F:N-acetyldiaminopimelate deacetylase activity"/>
    <property type="evidence" value="ECO:0007669"/>
    <property type="project" value="UniProtKB-ARBA"/>
</dbReference>
<dbReference type="GO" id="GO:0046872">
    <property type="term" value="F:metal ion binding"/>
    <property type="evidence" value="ECO:0007669"/>
    <property type="project" value="UniProtKB-KW"/>
</dbReference>
<dbReference type="InterPro" id="IPR036264">
    <property type="entry name" value="Bact_exopeptidase_dim_dom"/>
</dbReference>
<feature type="binding site" evidence="2">
    <location>
        <position position="360"/>
    </location>
    <ligand>
        <name>Mn(2+)</name>
        <dbReference type="ChEBI" id="CHEBI:29035"/>
        <label>2</label>
    </ligand>
</feature>
<dbReference type="SUPFAM" id="SSF53187">
    <property type="entry name" value="Zn-dependent exopeptidases"/>
    <property type="match status" value="1"/>
</dbReference>
<protein>
    <submittedName>
        <fullName evidence="4">M20 family metallopeptidase</fullName>
    </submittedName>
</protein>
<dbReference type="SUPFAM" id="SSF55031">
    <property type="entry name" value="Bacterial exopeptidase dimerisation domain"/>
    <property type="match status" value="1"/>
</dbReference>
<proteinExistence type="predicted"/>
<gene>
    <name evidence="4" type="ORF">P8A28_02860</name>
</gene>
<dbReference type="NCBIfam" id="TIGR01891">
    <property type="entry name" value="amidohydrolases"/>
    <property type="match status" value="1"/>
</dbReference>
<sequence>MKPIDEVLLSSPYFISLRHDFHAYPELGLNEFRTSRIIAEELTKMGYSVTRNIAKTGLVATLKRGESERSIGIRAEMDALPIKEKSELPYRSKHDGIMHACGHDGHVATLLCAAHALATRKKFDGTIHLIFQPAEENAGGAQLMVQEGLFKDFPCDFVFAMHNDPLLPFGKLAWRYGPIMAAVDSVKVLIKGRGGHEGMPHLAADPIIAGSAIIMALQTIVSRNIDPCDPAILSIGSFHSGTTSGIIPEEAEIEIGLRSVSDKTRNQLEERLKFLIHNQATSFGVDAEVNIERWYGPTVNNDKAVDTLVNVAKVLFGDENLIELEKSFMLAEDFSYMLNTCRGAYFFIGGATGEGDYPLHHPSYNFNDNIVELGAMLWAKLVESYLKMP</sequence>
<reference evidence="4" key="1">
    <citation type="journal article" date="2023" name="Front. Microbiol.">
        <title>Isolation of Brucella inopinata from a White's tree frog (Litoria caerulea): pose exotic frogs a potential risk to human health?</title>
        <authorList>
            <person name="Scholz H.C."/>
            <person name="Heckers K.O."/>
            <person name="Appelt S."/>
            <person name="Geier-Doemling D."/>
            <person name="Schlegel P."/>
            <person name="Wattam A.R."/>
        </authorList>
    </citation>
    <scope>NUCLEOTIDE SEQUENCE</scope>
    <source>
        <strain evidence="4">FO700662</strain>
    </source>
</reference>
<dbReference type="GO" id="GO:0019877">
    <property type="term" value="P:diaminopimelate biosynthetic process"/>
    <property type="evidence" value="ECO:0007669"/>
    <property type="project" value="UniProtKB-ARBA"/>
</dbReference>
<keyword evidence="1" id="KW-0378">Hydrolase</keyword>
<dbReference type="Gene3D" id="3.30.70.360">
    <property type="match status" value="1"/>
</dbReference>
<dbReference type="PIRSF" id="PIRSF005962">
    <property type="entry name" value="Pept_M20D_amidohydro"/>
    <property type="match status" value="1"/>
</dbReference>
<feature type="domain" description="Peptidase M20 dimerisation" evidence="3">
    <location>
        <begin position="185"/>
        <end position="277"/>
    </location>
</feature>
<comment type="caution">
    <text evidence="4">The sequence shown here is derived from an EMBL/GenBank/DDBJ whole genome shotgun (WGS) entry which is preliminary data.</text>
</comment>
<organism evidence="4 5">
    <name type="scientific">Brucella inopinata</name>
    <dbReference type="NCBI Taxonomy" id="1218315"/>
    <lineage>
        <taxon>Bacteria</taxon>
        <taxon>Pseudomonadati</taxon>
        <taxon>Pseudomonadota</taxon>
        <taxon>Alphaproteobacteria</taxon>
        <taxon>Hyphomicrobiales</taxon>
        <taxon>Brucellaceae</taxon>
        <taxon>Brucella/Ochrobactrum group</taxon>
        <taxon>Brucella</taxon>
    </lineage>
</organism>
<comment type="cofactor">
    <cofactor evidence="2">
        <name>Mn(2+)</name>
        <dbReference type="ChEBI" id="CHEBI:29035"/>
    </cofactor>
    <text evidence="2">The Mn(2+) ion enhances activity.</text>
</comment>
<dbReference type="InterPro" id="IPR002933">
    <property type="entry name" value="Peptidase_M20"/>
</dbReference>
<dbReference type="Pfam" id="PF01546">
    <property type="entry name" value="Peptidase_M20"/>
    <property type="match status" value="1"/>
</dbReference>
<dbReference type="FunFam" id="3.30.70.360:FF:000001">
    <property type="entry name" value="N-acetyldiaminopimelate deacetylase"/>
    <property type="match status" value="1"/>
</dbReference>
<feature type="binding site" evidence="2">
    <location>
        <position position="103"/>
    </location>
    <ligand>
        <name>Mn(2+)</name>
        <dbReference type="ChEBI" id="CHEBI:29035"/>
        <label>2</label>
    </ligand>
</feature>
<feature type="binding site" evidence="2">
    <location>
        <position position="101"/>
    </location>
    <ligand>
        <name>Mn(2+)</name>
        <dbReference type="ChEBI" id="CHEBI:29035"/>
        <label>2</label>
    </ligand>
</feature>
<dbReference type="Gene3D" id="3.40.630.10">
    <property type="entry name" value="Zn peptidases"/>
    <property type="match status" value="1"/>
</dbReference>
<evidence type="ECO:0000256" key="2">
    <source>
        <dbReference type="PIRSR" id="PIRSR005962-1"/>
    </source>
</evidence>
<dbReference type="EMBL" id="JARQXC010000004">
    <property type="protein sequence ID" value="MDL2331905.1"/>
    <property type="molecule type" value="Genomic_DNA"/>
</dbReference>
<evidence type="ECO:0000313" key="4">
    <source>
        <dbReference type="EMBL" id="MDL2331905.1"/>
    </source>
</evidence>
<feature type="binding site" evidence="2">
    <location>
        <position position="136"/>
    </location>
    <ligand>
        <name>Mn(2+)</name>
        <dbReference type="ChEBI" id="CHEBI:29035"/>
        <label>2</label>
    </ligand>
</feature>
<name>A0AAW7B2A1_9HYPH</name>
<dbReference type="RefSeq" id="WP_008511687.1">
    <property type="nucleotide sequence ID" value="NZ_JARQXC010000004.1"/>
</dbReference>
<dbReference type="Proteomes" id="UP001171122">
    <property type="component" value="Unassembled WGS sequence"/>
</dbReference>